<dbReference type="Proteomes" id="UP000001058">
    <property type="component" value="Unassembled WGS sequence"/>
</dbReference>
<dbReference type="GO" id="GO:0016020">
    <property type="term" value="C:membrane"/>
    <property type="evidence" value="ECO:0007669"/>
    <property type="project" value="InterPro"/>
</dbReference>
<evidence type="ECO:0000313" key="5">
    <source>
        <dbReference type="EMBL" id="EFJ41250.1"/>
    </source>
</evidence>
<keyword evidence="6" id="KW-1185">Reference proteome</keyword>
<sequence>MVATQPIRCQHLPKRTFFAAALLLLLNCCGGGVTAGSPFIYARNGVRLVGGDKTTGRLELQTDRSWVPVCDDFYFDGKTIQIMCQLLGYNYGRKYYNPRLAYLSKDNNLRASQITCYKKPRHRARSSDAPHLRSLSAASGDQASDRPGVQSSADGLYRPDDISRHGGRNLLAVLTHDVNTSDSAPYACKVVWGKCNPRSPVGVIQCSKKMLPLAPPVPPAPPQPPSPPPPAPQQVRIIFGGSPDGGLEPNLCTGGAETICETYGRVEMEVRSPGRNSSGKVWAPVCNIPDSALAFRVASVACEQRFQMRYRPWLPLLFSIHPSVSSNPFLIPKGSDITPGNFNPKVIQGWVNITGGDFTIDSKLQDQVFKQQRISDCTWMSPLGQHPRSKKLIWGI</sequence>
<dbReference type="RefSeq" id="XP_002957701.1">
    <property type="nucleotide sequence ID" value="XM_002957655.1"/>
</dbReference>
<keyword evidence="1" id="KW-1015">Disulfide bond</keyword>
<evidence type="ECO:0000256" key="1">
    <source>
        <dbReference type="ARBA" id="ARBA00023157"/>
    </source>
</evidence>
<dbReference type="GeneID" id="9627152"/>
<dbReference type="InParanoid" id="D8UG97"/>
<dbReference type="PROSITE" id="PS50287">
    <property type="entry name" value="SRCR_2"/>
    <property type="match status" value="1"/>
</dbReference>
<dbReference type="Gene3D" id="3.10.250.10">
    <property type="entry name" value="SRCR-like domain"/>
    <property type="match status" value="1"/>
</dbReference>
<gene>
    <name evidence="5" type="ORF">VOLCADRAFT_107768</name>
</gene>
<proteinExistence type="predicted"/>
<dbReference type="EMBL" id="GL378398">
    <property type="protein sequence ID" value="EFJ41250.1"/>
    <property type="molecule type" value="Genomic_DNA"/>
</dbReference>
<name>D8UG97_VOLCA</name>
<dbReference type="OrthoDB" id="537685at2759"/>
<feature type="domain" description="SRCR" evidence="4">
    <location>
        <begin position="46"/>
        <end position="88"/>
    </location>
</feature>
<feature type="chain" id="PRO_5003124486" description="SRCR domain-containing protein" evidence="3">
    <location>
        <begin position="36"/>
        <end position="396"/>
    </location>
</feature>
<dbReference type="KEGG" id="vcn:VOLCADRAFT_107768"/>
<accession>D8UG97</accession>
<dbReference type="AlphaFoldDB" id="D8UG97"/>
<dbReference type="InterPro" id="IPR001190">
    <property type="entry name" value="SRCR"/>
</dbReference>
<keyword evidence="3" id="KW-0732">Signal</keyword>
<organism evidence="6">
    <name type="scientific">Volvox carteri f. nagariensis</name>
    <dbReference type="NCBI Taxonomy" id="3068"/>
    <lineage>
        <taxon>Eukaryota</taxon>
        <taxon>Viridiplantae</taxon>
        <taxon>Chlorophyta</taxon>
        <taxon>core chlorophytes</taxon>
        <taxon>Chlorophyceae</taxon>
        <taxon>CS clade</taxon>
        <taxon>Chlamydomonadales</taxon>
        <taxon>Volvocaceae</taxon>
        <taxon>Volvox</taxon>
    </lineage>
</organism>
<dbReference type="InterPro" id="IPR036772">
    <property type="entry name" value="SRCR-like_dom_sf"/>
</dbReference>
<feature type="region of interest" description="Disordered" evidence="2">
    <location>
        <begin position="118"/>
        <end position="161"/>
    </location>
</feature>
<evidence type="ECO:0000256" key="2">
    <source>
        <dbReference type="SAM" id="MobiDB-lite"/>
    </source>
</evidence>
<reference evidence="5 6" key="1">
    <citation type="journal article" date="2010" name="Science">
        <title>Genomic analysis of organismal complexity in the multicellular green alga Volvox carteri.</title>
        <authorList>
            <person name="Prochnik S.E."/>
            <person name="Umen J."/>
            <person name="Nedelcu A.M."/>
            <person name="Hallmann A."/>
            <person name="Miller S.M."/>
            <person name="Nishii I."/>
            <person name="Ferris P."/>
            <person name="Kuo A."/>
            <person name="Mitros T."/>
            <person name="Fritz-Laylin L.K."/>
            <person name="Hellsten U."/>
            <person name="Chapman J."/>
            <person name="Simakov O."/>
            <person name="Rensing S.A."/>
            <person name="Terry A."/>
            <person name="Pangilinan J."/>
            <person name="Kapitonov V."/>
            <person name="Jurka J."/>
            <person name="Salamov A."/>
            <person name="Shapiro H."/>
            <person name="Schmutz J."/>
            <person name="Grimwood J."/>
            <person name="Lindquist E."/>
            <person name="Lucas S."/>
            <person name="Grigoriev I.V."/>
            <person name="Schmitt R."/>
            <person name="Kirk D."/>
            <person name="Rokhsar D.S."/>
        </authorList>
    </citation>
    <scope>NUCLEOTIDE SEQUENCE [LARGE SCALE GENOMIC DNA]</scope>
    <source>
        <strain evidence="6">f. Nagariensis / Eve</strain>
    </source>
</reference>
<feature type="signal peptide" evidence="3">
    <location>
        <begin position="1"/>
        <end position="35"/>
    </location>
</feature>
<evidence type="ECO:0000313" key="6">
    <source>
        <dbReference type="Proteomes" id="UP000001058"/>
    </source>
</evidence>
<evidence type="ECO:0000259" key="4">
    <source>
        <dbReference type="PROSITE" id="PS50287"/>
    </source>
</evidence>
<protein>
    <recommendedName>
        <fullName evidence="4">SRCR domain-containing protein</fullName>
    </recommendedName>
</protein>
<evidence type="ECO:0000256" key="3">
    <source>
        <dbReference type="SAM" id="SignalP"/>
    </source>
</evidence>
<dbReference type="SUPFAM" id="SSF56487">
    <property type="entry name" value="SRCR-like"/>
    <property type="match status" value="1"/>
</dbReference>